<reference evidence="6 7" key="1">
    <citation type="submission" date="2014-06" db="EMBL/GenBank/DDBJ databases">
        <title>Evolutionary Origins and Diversification of the Mycorrhizal Mutualists.</title>
        <authorList>
            <consortium name="DOE Joint Genome Institute"/>
            <consortium name="Mycorrhizal Genomics Consortium"/>
            <person name="Kohler A."/>
            <person name="Kuo A."/>
            <person name="Nagy L.G."/>
            <person name="Floudas D."/>
            <person name="Copeland A."/>
            <person name="Barry K.W."/>
            <person name="Cichocki N."/>
            <person name="Veneault-Fourrey C."/>
            <person name="LaButti K."/>
            <person name="Lindquist E.A."/>
            <person name="Lipzen A."/>
            <person name="Lundell T."/>
            <person name="Morin E."/>
            <person name="Murat C."/>
            <person name="Riley R."/>
            <person name="Ohm R."/>
            <person name="Sun H."/>
            <person name="Tunlid A."/>
            <person name="Henrissat B."/>
            <person name="Grigoriev I.V."/>
            <person name="Hibbett D.S."/>
            <person name="Martin F."/>
        </authorList>
    </citation>
    <scope>NUCLEOTIDE SEQUENCE [LARGE SCALE GENOMIC DNA]</scope>
    <source>
        <strain evidence="6 7">SS14</strain>
    </source>
</reference>
<name>A0A0C9V275_SPHS4</name>
<evidence type="ECO:0000256" key="3">
    <source>
        <dbReference type="ARBA" id="ARBA00022989"/>
    </source>
</evidence>
<dbReference type="Gene3D" id="1.20.120.550">
    <property type="entry name" value="Membrane associated eicosanoid/glutathione metabolism-like domain"/>
    <property type="match status" value="1"/>
</dbReference>
<evidence type="ECO:0000313" key="6">
    <source>
        <dbReference type="EMBL" id="KIJ41119.1"/>
    </source>
</evidence>
<feature type="transmembrane region" description="Helical" evidence="5">
    <location>
        <begin position="98"/>
        <end position="117"/>
    </location>
</feature>
<dbReference type="Pfam" id="PF01124">
    <property type="entry name" value="MAPEG"/>
    <property type="match status" value="1"/>
</dbReference>
<dbReference type="InterPro" id="IPR001129">
    <property type="entry name" value="Membr-assoc_MAPEG"/>
</dbReference>
<dbReference type="GO" id="GO:0016020">
    <property type="term" value="C:membrane"/>
    <property type="evidence" value="ECO:0007669"/>
    <property type="project" value="UniProtKB-SubCell"/>
</dbReference>
<sequence>MPITLATPLSLYSIPIVWFVGFYPHNRRYALIDRTIGWDNVNPRSNTKETLLQKGMAPELVQRAANLAGAHQNGFEIFPLWAAAVLTANFVGVDHSTVNIVSGAFIGLRLLFNYVYINQDSKAKSGIRTLLWFVGALLPHYLLVKSANKARIAGI</sequence>
<organism evidence="6 7">
    <name type="scientific">Sphaerobolus stellatus (strain SS14)</name>
    <dbReference type="NCBI Taxonomy" id="990650"/>
    <lineage>
        <taxon>Eukaryota</taxon>
        <taxon>Fungi</taxon>
        <taxon>Dikarya</taxon>
        <taxon>Basidiomycota</taxon>
        <taxon>Agaricomycotina</taxon>
        <taxon>Agaricomycetes</taxon>
        <taxon>Phallomycetidae</taxon>
        <taxon>Geastrales</taxon>
        <taxon>Sphaerobolaceae</taxon>
        <taxon>Sphaerobolus</taxon>
    </lineage>
</organism>
<evidence type="ECO:0000256" key="2">
    <source>
        <dbReference type="ARBA" id="ARBA00022692"/>
    </source>
</evidence>
<dbReference type="AlphaFoldDB" id="A0A0C9V275"/>
<keyword evidence="3 5" id="KW-1133">Transmembrane helix</keyword>
<evidence type="ECO:0000256" key="5">
    <source>
        <dbReference type="SAM" id="Phobius"/>
    </source>
</evidence>
<evidence type="ECO:0000256" key="1">
    <source>
        <dbReference type="ARBA" id="ARBA00004370"/>
    </source>
</evidence>
<dbReference type="PANTHER" id="PTHR35371">
    <property type="entry name" value="INNER MEMBRANE PROTEIN"/>
    <property type="match status" value="1"/>
</dbReference>
<dbReference type="OrthoDB" id="2122304at2759"/>
<gene>
    <name evidence="6" type="ORF">M422DRAFT_209565</name>
</gene>
<protein>
    <submittedName>
        <fullName evidence="6">Uncharacterized protein</fullName>
    </submittedName>
</protein>
<feature type="transmembrane region" description="Helical" evidence="5">
    <location>
        <begin position="6"/>
        <end position="24"/>
    </location>
</feature>
<dbReference type="SUPFAM" id="SSF161084">
    <property type="entry name" value="MAPEG domain-like"/>
    <property type="match status" value="1"/>
</dbReference>
<keyword evidence="7" id="KW-1185">Reference proteome</keyword>
<comment type="subcellular location">
    <subcellularLocation>
        <location evidence="1">Membrane</location>
    </subcellularLocation>
</comment>
<proteinExistence type="predicted"/>
<dbReference type="PANTHER" id="PTHR35371:SF1">
    <property type="entry name" value="BLR7753 PROTEIN"/>
    <property type="match status" value="1"/>
</dbReference>
<accession>A0A0C9V275</accession>
<dbReference type="InterPro" id="IPR023352">
    <property type="entry name" value="MAPEG-like_dom_sf"/>
</dbReference>
<keyword evidence="4 5" id="KW-0472">Membrane</keyword>
<evidence type="ECO:0000313" key="7">
    <source>
        <dbReference type="Proteomes" id="UP000054279"/>
    </source>
</evidence>
<feature type="transmembrane region" description="Helical" evidence="5">
    <location>
        <begin position="129"/>
        <end position="147"/>
    </location>
</feature>
<dbReference type="EMBL" id="KN837139">
    <property type="protein sequence ID" value="KIJ41119.1"/>
    <property type="molecule type" value="Genomic_DNA"/>
</dbReference>
<evidence type="ECO:0000256" key="4">
    <source>
        <dbReference type="ARBA" id="ARBA00023136"/>
    </source>
</evidence>
<dbReference type="HOGENOM" id="CLU_110778_0_1_1"/>
<dbReference type="Proteomes" id="UP000054279">
    <property type="component" value="Unassembled WGS sequence"/>
</dbReference>
<keyword evidence="2 5" id="KW-0812">Transmembrane</keyword>